<keyword evidence="1" id="KW-0732">Signal</keyword>
<keyword evidence="3" id="KW-1185">Reference proteome</keyword>
<proteinExistence type="predicted"/>
<feature type="signal peptide" evidence="1">
    <location>
        <begin position="1"/>
        <end position="19"/>
    </location>
</feature>
<protein>
    <recommendedName>
        <fullName evidence="4">Lipoprotein</fullName>
    </recommendedName>
</protein>
<organism evidence="2 3">
    <name type="scientific">Marinobacter mobilis</name>
    <dbReference type="NCBI Taxonomy" id="488533"/>
    <lineage>
        <taxon>Bacteria</taxon>
        <taxon>Pseudomonadati</taxon>
        <taxon>Pseudomonadota</taxon>
        <taxon>Gammaproteobacteria</taxon>
        <taxon>Pseudomonadales</taxon>
        <taxon>Marinobacteraceae</taxon>
        <taxon>Marinobacter</taxon>
    </lineage>
</organism>
<evidence type="ECO:0000256" key="1">
    <source>
        <dbReference type="SAM" id="SignalP"/>
    </source>
</evidence>
<dbReference type="AlphaFoldDB" id="A0A1H3D388"/>
<dbReference type="OrthoDB" id="6364510at2"/>
<evidence type="ECO:0008006" key="4">
    <source>
        <dbReference type="Google" id="ProtNLM"/>
    </source>
</evidence>
<evidence type="ECO:0000313" key="2">
    <source>
        <dbReference type="EMBL" id="SDX60857.1"/>
    </source>
</evidence>
<dbReference type="Proteomes" id="UP000199675">
    <property type="component" value="Unassembled WGS sequence"/>
</dbReference>
<feature type="chain" id="PRO_5011564170" description="Lipoprotein" evidence="1">
    <location>
        <begin position="20"/>
        <end position="185"/>
    </location>
</feature>
<dbReference type="RefSeq" id="WP_091816978.1">
    <property type="nucleotide sequence ID" value="NZ_FNNE01000011.1"/>
</dbReference>
<accession>A0A1H3D388</accession>
<reference evidence="2 3" key="1">
    <citation type="submission" date="2016-10" db="EMBL/GenBank/DDBJ databases">
        <authorList>
            <person name="de Groot N.N."/>
        </authorList>
    </citation>
    <scope>NUCLEOTIDE SEQUENCE [LARGE SCALE GENOMIC DNA]</scope>
    <source>
        <strain evidence="2 3">CGMCC 1.7059</strain>
    </source>
</reference>
<gene>
    <name evidence="2" type="ORF">SAMN04487960_111122</name>
</gene>
<dbReference type="EMBL" id="FNNE01000011">
    <property type="protein sequence ID" value="SDX60857.1"/>
    <property type="molecule type" value="Genomic_DNA"/>
</dbReference>
<evidence type="ECO:0000313" key="3">
    <source>
        <dbReference type="Proteomes" id="UP000199675"/>
    </source>
</evidence>
<name>A0A1H3D388_9GAMM</name>
<sequence>MNLISVLLAAFLLVGCVSTTVPDRDSGFVDVASLSAFEGCYKNCSSASEGSAVACMSDIVWPQVFETGNKPEAILIRQEDNRRLIVSAISGGIVAKTSRFDAGKDFDFINGRIELDREYLASGASQPGNVFIGVGTTQTVLGLDTDGQGRVSQSVALAGTGFLIIPVAVAATDVSRIERSESLCD</sequence>